<dbReference type="InterPro" id="IPR000719">
    <property type="entry name" value="Prot_kinase_dom"/>
</dbReference>
<protein>
    <recommendedName>
        <fullName evidence="4">Protein kinase domain-containing protein</fullName>
    </recommendedName>
</protein>
<sequence length="1579" mass="176197">MADTRTLTELRRHWKYYVDYSSLPSGRKDRLLKEQVEISTSVAGKGNIVITPSRSAGMVWHSALLPVSELFTNYWETGTTYTLASDISSATELNPTFLYYLSGEAFNLHYGSFPQGFHLMSAFTPIAADPVGSLPETGSAAINKSKQQFKAWCLAFLNSRKANAITMRFYCGDALAFCHALNEFQSTGNPSTSIFAAQYKASQIHLDELAASTPSAPLTFDVIDTSNLIDHVSLLNLLIATPPLLKQTPASQSVIYTEALLPSGEDLTKSFLDRICTDVPTIATLFGIAPRPYISGFTPQSNIHEIVFSKMMKSQFSGNGNEMRGAQYHERVAWTNPCGGDTRATGSRTTVLFQVEDLARILYNMYDKMFLNEKLNTLASANTASKLVARSEVNFHRESVAYLFRAVQRHVCLRDGSWDQVAKRFIRMGIEAGTRLTESNNYQDLCLQLHLCGIRTLDILQPGWINYRVSPRSSLFDNWGNLPPIVCLVLTVPRRCLQLFDGDVKKIGSPTMQCCLWVKGSHESIFATIHAIWGRCNKSTSSDRFVIEEDPRGIQSPCDLVISFWASTHILEHPGTQVDLRLKTTPASTMAFAQKLGLNLQIYSTSIEDKHHVRVLAYCPTLISEPLQYPPSNETVPLPTNRLDYSCEAIVKEQTDPHVDSLCGRFVVNTPEEQEILLKGAVVSAAQISPCTMKLKIGKHAHLVLYPYPIQGSSPKLRIARKSHYVEIIVPVSKPSDTAGYFMNPLPILGTRAYTPWNIHHLNLDCLPVLDTRAPSKIQWLNTLCTLQLSDAEKVIRNGDDMQKEQAENALINFKDSIHAIAMHFSGVQGRQGRTIALCDITQGGMYAILFVGGVRLDLASMTIALDTAIVPLSEKRTNEMSSSIGHMQRLSPSPVIQIRTRGHEVIAWKRALPVFVERCRKWSHKPNCEYSAQSQIPLSVAWKEYPLCTCGEGVGLTAPQWNVPEWKTLLRFATRAAISPIFSVSYIESVAGMLDKIAPSKRVETCWACSTPGNPDLLEKAKVFELLINNGCRDITNDIDTSLCTQYPVGNGGFGDIYEGKIRDGTKAAVKCLRIFESSMDERINGNLKLASREIYAWSRCQHRNVVPLLGFTFFRGQVAMISPWMENGALPQYLQREKKVDRFGVCLQITEGLEYLHSIKMVNVLVSLEGVVKLIDFGNTETNEKFLEFTPAKITPTPRRAAPELLQEKGAYSVEADIYALGMTFLEAITNKLPFPDLRTDHAVMTKVLIKKENPSRPTSIIPDRPYANMFWNLLIACWKYNPASRPTIAFVIEELTLLASVAFAGDTRNFKSGRLGKVSDFLPLGLFDYLEAIFTLIASLHVKVKLISQVLLFRDFNQILDTLGEHNCRNLSSTIAYDRCGNIPVQGGGSSDIYQGELVDEQVIAIKCPRIVFGRLDPVVLRNTARELYIWSKCNHPNILPLLGYGHFRDRLVTITPWMPGGCLSDYIQCDPSLNRIKACREICSAVAYLHEQNVVHGDLKAANVLVSPDRSLRLIDFGHSTITDHSLQFSTPNAQMQACFWAPPEVLNGVTERSFAADVYSLAMTLLERGWIKKL</sequence>
<keyword evidence="2 3" id="KW-0067">ATP-binding</keyword>
<evidence type="ECO:0000259" key="4">
    <source>
        <dbReference type="PROSITE" id="PS50011"/>
    </source>
</evidence>
<dbReference type="GO" id="GO:0004674">
    <property type="term" value="F:protein serine/threonine kinase activity"/>
    <property type="evidence" value="ECO:0007669"/>
    <property type="project" value="TreeGrafter"/>
</dbReference>
<dbReference type="PROSITE" id="PS00108">
    <property type="entry name" value="PROTEIN_KINASE_ST"/>
    <property type="match status" value="1"/>
</dbReference>
<dbReference type="InterPro" id="IPR051681">
    <property type="entry name" value="Ser/Thr_Kinases-Pseudokinases"/>
</dbReference>
<gene>
    <name evidence="5" type="ORF">RDB_LOCUS147578</name>
</gene>
<dbReference type="GO" id="GO:0005524">
    <property type="term" value="F:ATP binding"/>
    <property type="evidence" value="ECO:0007669"/>
    <property type="project" value="UniProtKB-UniRule"/>
</dbReference>
<reference evidence="5" key="1">
    <citation type="submission" date="2021-01" db="EMBL/GenBank/DDBJ databases">
        <authorList>
            <person name="Kaushik A."/>
        </authorList>
    </citation>
    <scope>NUCLEOTIDE SEQUENCE</scope>
    <source>
        <strain evidence="5">AG1-1C</strain>
    </source>
</reference>
<evidence type="ECO:0000256" key="2">
    <source>
        <dbReference type="ARBA" id="ARBA00022840"/>
    </source>
</evidence>
<evidence type="ECO:0000256" key="3">
    <source>
        <dbReference type="PROSITE-ProRule" id="PRU10141"/>
    </source>
</evidence>
<organism evidence="5 6">
    <name type="scientific">Rhizoctonia solani</name>
    <dbReference type="NCBI Taxonomy" id="456999"/>
    <lineage>
        <taxon>Eukaryota</taxon>
        <taxon>Fungi</taxon>
        <taxon>Dikarya</taxon>
        <taxon>Basidiomycota</taxon>
        <taxon>Agaricomycotina</taxon>
        <taxon>Agaricomycetes</taxon>
        <taxon>Cantharellales</taxon>
        <taxon>Ceratobasidiaceae</taxon>
        <taxon>Rhizoctonia</taxon>
    </lineage>
</organism>
<evidence type="ECO:0000313" key="5">
    <source>
        <dbReference type="EMBL" id="CAE6452509.1"/>
    </source>
</evidence>
<evidence type="ECO:0000256" key="1">
    <source>
        <dbReference type="ARBA" id="ARBA00022741"/>
    </source>
</evidence>
<dbReference type="Pfam" id="PF00069">
    <property type="entry name" value="Pkinase"/>
    <property type="match status" value="2"/>
</dbReference>
<keyword evidence="1 3" id="KW-0547">Nucleotide-binding</keyword>
<dbReference type="SMART" id="SM00220">
    <property type="entry name" value="S_TKc"/>
    <property type="match status" value="2"/>
</dbReference>
<feature type="domain" description="Protein kinase" evidence="4">
    <location>
        <begin position="1382"/>
        <end position="1579"/>
    </location>
</feature>
<feature type="domain" description="Protein kinase" evidence="4">
    <location>
        <begin position="1044"/>
        <end position="1300"/>
    </location>
</feature>
<comment type="caution">
    <text evidence="5">The sequence shown here is derived from an EMBL/GenBank/DDBJ whole genome shotgun (WGS) entry which is preliminary data.</text>
</comment>
<dbReference type="EMBL" id="CAJMWS010000580">
    <property type="protein sequence ID" value="CAE6452509.1"/>
    <property type="molecule type" value="Genomic_DNA"/>
</dbReference>
<dbReference type="SUPFAM" id="SSF56112">
    <property type="entry name" value="Protein kinase-like (PK-like)"/>
    <property type="match status" value="2"/>
</dbReference>
<dbReference type="PROSITE" id="PS50011">
    <property type="entry name" value="PROTEIN_KINASE_DOM"/>
    <property type="match status" value="2"/>
</dbReference>
<dbReference type="InterPro" id="IPR011009">
    <property type="entry name" value="Kinase-like_dom_sf"/>
</dbReference>
<feature type="binding site" evidence="3">
    <location>
        <position position="1072"/>
    </location>
    <ligand>
        <name>ATP</name>
        <dbReference type="ChEBI" id="CHEBI:30616"/>
    </ligand>
</feature>
<proteinExistence type="predicted"/>
<dbReference type="Proteomes" id="UP000663846">
    <property type="component" value="Unassembled WGS sequence"/>
</dbReference>
<dbReference type="PROSITE" id="PS00107">
    <property type="entry name" value="PROTEIN_KINASE_ATP"/>
    <property type="match status" value="1"/>
</dbReference>
<dbReference type="PANTHER" id="PTHR44329">
    <property type="entry name" value="SERINE/THREONINE-PROTEIN KINASE TNNI3K-RELATED"/>
    <property type="match status" value="1"/>
</dbReference>
<evidence type="ECO:0000313" key="6">
    <source>
        <dbReference type="Proteomes" id="UP000663846"/>
    </source>
</evidence>
<accession>A0A8H3BAS8</accession>
<dbReference type="InterPro" id="IPR017441">
    <property type="entry name" value="Protein_kinase_ATP_BS"/>
</dbReference>
<dbReference type="CDD" id="cd00180">
    <property type="entry name" value="PKc"/>
    <property type="match status" value="1"/>
</dbReference>
<name>A0A8H3BAS8_9AGAM</name>
<dbReference type="Gene3D" id="1.10.510.10">
    <property type="entry name" value="Transferase(Phosphotransferase) domain 1"/>
    <property type="match status" value="2"/>
</dbReference>
<dbReference type="InterPro" id="IPR008271">
    <property type="entry name" value="Ser/Thr_kinase_AS"/>
</dbReference>